<name>A0A0C2ML99_THEKT</name>
<comment type="caution">
    <text evidence="1">The sequence shown here is derived from an EMBL/GenBank/DDBJ whole genome shotgun (WGS) entry which is preliminary data.</text>
</comment>
<sequence>MKDHNNAAHTSKNLHAERGIWKQEYSGYISQSENKTSLHSKSIEKQIITQLDIKKTTNYLISSTLLESVSTSINPILKCSRSKIQNLEPKNQTIVNVSSDEISPNNFTSPSKIYTDFKREKISKMEDYASPVIDEIRNISQNLMITSQFKNITLKSEANLYLTPNKSKVMSQTEEKNSQIASEATAQTSAFVLRDNSSVKHQNFTTRNTTKASCTLKNENSSYVTRAILPKNQTAQVDDSMTSKYIVKTSDLKTIEPLGRKYLWTSVESDTWNPSQPLFTLTNKLTSSHSNLSLLNDSKMYKIENYKTKYPIKPIDYSKSEIWTTPNMLNASLLFKQTYTTIDHLLEETNKSKENIPEFQTEFLTTKNEKTVTFKPSNTFTAQKHGWSVSKFESDTTSCPQIIKFMSNTTNIITS</sequence>
<accession>A0A0C2ML99</accession>
<keyword evidence="2" id="KW-1185">Reference proteome</keyword>
<dbReference type="EMBL" id="JWZT01004017">
    <property type="protein sequence ID" value="KII65105.1"/>
    <property type="molecule type" value="Genomic_DNA"/>
</dbReference>
<organism evidence="1 2">
    <name type="scientific">Thelohanellus kitauei</name>
    <name type="common">Myxosporean</name>
    <dbReference type="NCBI Taxonomy" id="669202"/>
    <lineage>
        <taxon>Eukaryota</taxon>
        <taxon>Metazoa</taxon>
        <taxon>Cnidaria</taxon>
        <taxon>Myxozoa</taxon>
        <taxon>Myxosporea</taxon>
        <taxon>Bivalvulida</taxon>
        <taxon>Platysporina</taxon>
        <taxon>Myxobolidae</taxon>
        <taxon>Thelohanellus</taxon>
    </lineage>
</organism>
<gene>
    <name evidence="1" type="ORF">RF11_15925</name>
</gene>
<evidence type="ECO:0000313" key="1">
    <source>
        <dbReference type="EMBL" id="KII65105.1"/>
    </source>
</evidence>
<evidence type="ECO:0000313" key="2">
    <source>
        <dbReference type="Proteomes" id="UP000031668"/>
    </source>
</evidence>
<protein>
    <submittedName>
        <fullName evidence="1">Uncharacterized protein</fullName>
    </submittedName>
</protein>
<proteinExistence type="predicted"/>
<dbReference type="AlphaFoldDB" id="A0A0C2ML99"/>
<dbReference type="Proteomes" id="UP000031668">
    <property type="component" value="Unassembled WGS sequence"/>
</dbReference>
<reference evidence="1 2" key="1">
    <citation type="journal article" date="2014" name="Genome Biol. Evol.">
        <title>The genome of the myxosporean Thelohanellus kitauei shows adaptations to nutrient acquisition within its fish host.</title>
        <authorList>
            <person name="Yang Y."/>
            <person name="Xiong J."/>
            <person name="Zhou Z."/>
            <person name="Huo F."/>
            <person name="Miao W."/>
            <person name="Ran C."/>
            <person name="Liu Y."/>
            <person name="Zhang J."/>
            <person name="Feng J."/>
            <person name="Wang M."/>
            <person name="Wang M."/>
            <person name="Wang L."/>
            <person name="Yao B."/>
        </authorList>
    </citation>
    <scope>NUCLEOTIDE SEQUENCE [LARGE SCALE GENOMIC DNA]</scope>
    <source>
        <strain evidence="1">Wuqing</strain>
    </source>
</reference>